<comment type="caution">
    <text evidence="2">The sequence shown here is derived from an EMBL/GenBank/DDBJ whole genome shotgun (WGS) entry which is preliminary data.</text>
</comment>
<accession>A0A2T7NYU3</accession>
<dbReference type="AlphaFoldDB" id="A0A2T7NYU3"/>
<keyword evidence="3" id="KW-1185">Reference proteome</keyword>
<feature type="region of interest" description="Disordered" evidence="1">
    <location>
        <begin position="68"/>
        <end position="109"/>
    </location>
</feature>
<feature type="compositionally biased region" description="Basic and acidic residues" evidence="1">
    <location>
        <begin position="79"/>
        <end position="92"/>
    </location>
</feature>
<organism evidence="2 3">
    <name type="scientific">Pomacea canaliculata</name>
    <name type="common">Golden apple snail</name>
    <dbReference type="NCBI Taxonomy" id="400727"/>
    <lineage>
        <taxon>Eukaryota</taxon>
        <taxon>Metazoa</taxon>
        <taxon>Spiralia</taxon>
        <taxon>Lophotrochozoa</taxon>
        <taxon>Mollusca</taxon>
        <taxon>Gastropoda</taxon>
        <taxon>Caenogastropoda</taxon>
        <taxon>Architaenioglossa</taxon>
        <taxon>Ampullarioidea</taxon>
        <taxon>Ampullariidae</taxon>
        <taxon>Pomacea</taxon>
    </lineage>
</organism>
<gene>
    <name evidence="2" type="ORF">C0Q70_14005</name>
</gene>
<proteinExistence type="predicted"/>
<evidence type="ECO:0000313" key="2">
    <source>
        <dbReference type="EMBL" id="PVD26334.1"/>
    </source>
</evidence>
<name>A0A2T7NYU3_POMCA</name>
<evidence type="ECO:0000313" key="3">
    <source>
        <dbReference type="Proteomes" id="UP000245119"/>
    </source>
</evidence>
<reference evidence="2 3" key="1">
    <citation type="submission" date="2018-04" db="EMBL/GenBank/DDBJ databases">
        <title>The genome of golden apple snail Pomacea canaliculata provides insight into stress tolerance and invasive adaptation.</title>
        <authorList>
            <person name="Liu C."/>
            <person name="Liu B."/>
            <person name="Ren Y."/>
            <person name="Zhang Y."/>
            <person name="Wang H."/>
            <person name="Li S."/>
            <person name="Jiang F."/>
            <person name="Yin L."/>
            <person name="Zhang G."/>
            <person name="Qian W."/>
            <person name="Fan W."/>
        </authorList>
    </citation>
    <scope>NUCLEOTIDE SEQUENCE [LARGE SCALE GENOMIC DNA]</scope>
    <source>
        <strain evidence="2">SZHN2017</strain>
        <tissue evidence="2">Muscle</tissue>
    </source>
</reference>
<dbReference type="Proteomes" id="UP000245119">
    <property type="component" value="Linkage Group LG8"/>
</dbReference>
<sequence>MISLYPHNLGHPKVSTLGNNGGADDGSLTLIWPSDLFTLISCVFLEPPCVSLPPAVSQIARLGPQCRSLKSATRRPPRLRSDGVRHDEDSRVMQDLTLSPRASRSDPHDSIDFSVQFLAGG</sequence>
<evidence type="ECO:0000256" key="1">
    <source>
        <dbReference type="SAM" id="MobiDB-lite"/>
    </source>
</evidence>
<protein>
    <submittedName>
        <fullName evidence="2">Uncharacterized protein</fullName>
    </submittedName>
</protein>
<dbReference type="EMBL" id="PZQS01000008">
    <property type="protein sequence ID" value="PVD26334.1"/>
    <property type="molecule type" value="Genomic_DNA"/>
</dbReference>